<sequence>MNGHPKSSVLRYVIFQLSVLLFCVGVAKSQVKKSIEIGAPSQAILFVTNASDKSTDFMMRLHDQKAKEIIRQVPYSTTKLLVTKTDAQQLTFIVNKSKWTLDVATLKQRNAMILFDGQSRPKVIYESQRYLQAAKPILTNNKQSSTPQKALKYDGKLFFDSIAAIPFKPSRQYAEGIISRSSLPIYSTQKKGKYDGTYISQTFTGENLEKPSGMITTVYQQGKELSANNLSNGINFYTKYFYNKWGLIDSIQQLQNSKWSSSTIYQYLPHAILITNPERRSASIHHLNDQYQVVREESIHFVYQRMHWVDYRYNENGQLIEEVSGLNDAIENRRLYYYDNLKADNFSSWQVFDATGKLTAESKIAVQGNESTYLFYRDGTLELKIVSKEQGDYQYESTVFDKQNKITSKTIQTKKSSSNSQ</sequence>
<organism evidence="1 2">
    <name type="scientific">Sphingobacterium athyrii</name>
    <dbReference type="NCBI Taxonomy" id="2152717"/>
    <lineage>
        <taxon>Bacteria</taxon>
        <taxon>Pseudomonadati</taxon>
        <taxon>Bacteroidota</taxon>
        <taxon>Sphingobacteriia</taxon>
        <taxon>Sphingobacteriales</taxon>
        <taxon>Sphingobacteriaceae</taxon>
        <taxon>Sphingobacterium</taxon>
    </lineage>
</organism>
<dbReference type="EMBL" id="QCXX01000001">
    <property type="protein sequence ID" value="PUV26077.1"/>
    <property type="molecule type" value="Genomic_DNA"/>
</dbReference>
<protein>
    <submittedName>
        <fullName evidence="1">Uncharacterized protein</fullName>
    </submittedName>
</protein>
<accession>A0A363NZB8</accession>
<evidence type="ECO:0000313" key="2">
    <source>
        <dbReference type="Proteomes" id="UP000250831"/>
    </source>
</evidence>
<dbReference type="AlphaFoldDB" id="A0A363NZB8"/>
<name>A0A363NZB8_9SPHI</name>
<dbReference type="RefSeq" id="WP_108632369.1">
    <property type="nucleotide sequence ID" value="NZ_QCXX01000001.1"/>
</dbReference>
<keyword evidence="2" id="KW-1185">Reference proteome</keyword>
<proteinExistence type="predicted"/>
<dbReference type="Proteomes" id="UP000250831">
    <property type="component" value="Unassembled WGS sequence"/>
</dbReference>
<evidence type="ECO:0000313" key="1">
    <source>
        <dbReference type="EMBL" id="PUV26077.1"/>
    </source>
</evidence>
<gene>
    <name evidence="1" type="ORF">DCO56_03670</name>
</gene>
<reference evidence="1 2" key="1">
    <citation type="submission" date="2018-04" db="EMBL/GenBank/DDBJ databases">
        <title>Sphingobacterium sp. M46 Genome.</title>
        <authorList>
            <person name="Cheng J."/>
            <person name="Li Y."/>
        </authorList>
    </citation>
    <scope>NUCLEOTIDE SEQUENCE [LARGE SCALE GENOMIC DNA]</scope>
    <source>
        <strain evidence="1 2">M46</strain>
    </source>
</reference>
<comment type="caution">
    <text evidence="1">The sequence shown here is derived from an EMBL/GenBank/DDBJ whole genome shotgun (WGS) entry which is preliminary data.</text>
</comment>
<dbReference type="Gene3D" id="3.90.930.1">
    <property type="match status" value="1"/>
</dbReference>
<dbReference type="OrthoDB" id="696100at2"/>